<sequence length="179" mass="19526">MLAQARSVVFATQRACETARLLTQDECRNAFRNAAAEFDDNAPQSRSRSDCESHFGRCMISFAGSPARAGAVGSMRFAPQMRGVEVQVRSGRDKVAVPLLASQHPVVTFSGRPVTRLQDGRSARQQHQAQARWEEFLTRPAEPAPGASTPAFDEAEPSGEGEVPSFPVPKHRLPKLIDP</sequence>
<dbReference type="InterPro" id="IPR009576">
    <property type="entry name" value="Biofilm_formation_YgiB"/>
</dbReference>
<organism evidence="2 3">
    <name type="scientific">Microvirga aerophila</name>
    <dbReference type="NCBI Taxonomy" id="670291"/>
    <lineage>
        <taxon>Bacteria</taxon>
        <taxon>Pseudomonadati</taxon>
        <taxon>Pseudomonadota</taxon>
        <taxon>Alphaproteobacteria</taxon>
        <taxon>Hyphomicrobiales</taxon>
        <taxon>Methylobacteriaceae</taxon>
        <taxon>Microvirga</taxon>
    </lineage>
</organism>
<accession>A0A512BUZ2</accession>
<reference evidence="2 3" key="1">
    <citation type="submission" date="2019-07" db="EMBL/GenBank/DDBJ databases">
        <title>Whole genome shotgun sequence of Microvirga aerophila NBRC 106136.</title>
        <authorList>
            <person name="Hosoyama A."/>
            <person name="Uohara A."/>
            <person name="Ohji S."/>
            <person name="Ichikawa N."/>
        </authorList>
    </citation>
    <scope>NUCLEOTIDE SEQUENCE [LARGE SCALE GENOMIC DNA]</scope>
    <source>
        <strain evidence="2 3">NBRC 106136</strain>
    </source>
</reference>
<feature type="region of interest" description="Disordered" evidence="1">
    <location>
        <begin position="136"/>
        <end position="179"/>
    </location>
</feature>
<feature type="compositionally biased region" description="Basic residues" evidence="1">
    <location>
        <begin position="169"/>
        <end position="179"/>
    </location>
</feature>
<dbReference type="Pfam" id="PF06693">
    <property type="entry name" value="DUF1190"/>
    <property type="match status" value="1"/>
</dbReference>
<dbReference type="AlphaFoldDB" id="A0A512BUZ2"/>
<comment type="caution">
    <text evidence="2">The sequence shown here is derived from an EMBL/GenBank/DDBJ whole genome shotgun (WGS) entry which is preliminary data.</text>
</comment>
<proteinExistence type="predicted"/>
<dbReference type="Proteomes" id="UP000321085">
    <property type="component" value="Unassembled WGS sequence"/>
</dbReference>
<protein>
    <submittedName>
        <fullName evidence="2">Uncharacterized protein</fullName>
    </submittedName>
</protein>
<dbReference type="EMBL" id="BJYU01000048">
    <property type="protein sequence ID" value="GEO15773.1"/>
    <property type="molecule type" value="Genomic_DNA"/>
</dbReference>
<name>A0A512BUZ2_9HYPH</name>
<keyword evidence="3" id="KW-1185">Reference proteome</keyword>
<evidence type="ECO:0000313" key="3">
    <source>
        <dbReference type="Proteomes" id="UP000321085"/>
    </source>
</evidence>
<evidence type="ECO:0000313" key="2">
    <source>
        <dbReference type="EMBL" id="GEO15773.1"/>
    </source>
</evidence>
<evidence type="ECO:0000256" key="1">
    <source>
        <dbReference type="SAM" id="MobiDB-lite"/>
    </source>
</evidence>
<gene>
    <name evidence="2" type="ORF">MAE02_34690</name>
</gene>